<proteinExistence type="predicted"/>
<comment type="caution">
    <text evidence="1">The sequence shown here is derived from an EMBL/GenBank/DDBJ whole genome shotgun (WGS) entry which is preliminary data.</text>
</comment>
<organism evidence="1 2">
    <name type="scientific">Bacillus pseudomycoides</name>
    <dbReference type="NCBI Taxonomy" id="64104"/>
    <lineage>
        <taxon>Bacteria</taxon>
        <taxon>Bacillati</taxon>
        <taxon>Bacillota</taxon>
        <taxon>Bacilli</taxon>
        <taxon>Bacillales</taxon>
        <taxon>Bacillaceae</taxon>
        <taxon>Bacillus</taxon>
        <taxon>Bacillus cereus group</taxon>
    </lineage>
</organism>
<dbReference type="Proteomes" id="UP000195321">
    <property type="component" value="Unassembled WGS sequence"/>
</dbReference>
<reference evidence="1 2" key="1">
    <citation type="submission" date="2017-02" db="EMBL/GenBank/DDBJ databases">
        <title>Bacillus pseudomycoides isolate FSL K6-0042.</title>
        <authorList>
            <person name="Kovac J."/>
        </authorList>
    </citation>
    <scope>NUCLEOTIDE SEQUENCE [LARGE SCALE GENOMIC DNA]</scope>
    <source>
        <strain evidence="1 2">FSL K6-0042</strain>
    </source>
</reference>
<dbReference type="EMBL" id="MWPX01000031">
    <property type="protein sequence ID" value="OUM46972.1"/>
    <property type="molecule type" value="Genomic_DNA"/>
</dbReference>
<accession>A0A1Y3MH87</accession>
<sequence length="92" mass="10621">MEQIIDNSSKHYIDFHYALVRTLSLVTFRKIPTIETKKSELKVTIENQSNNLSHKQGIANNRIPCLSVSFILKPLRHMMDFAICHSIPIMIP</sequence>
<evidence type="ECO:0000313" key="2">
    <source>
        <dbReference type="Proteomes" id="UP000195321"/>
    </source>
</evidence>
<dbReference type="RefSeq" id="WP_088094381.1">
    <property type="nucleotide sequence ID" value="NZ_JARHXM010000090.1"/>
</dbReference>
<dbReference type="AlphaFoldDB" id="A0A1Y3MH87"/>
<protein>
    <submittedName>
        <fullName evidence="1">Uncharacterized protein</fullName>
    </submittedName>
</protein>
<name>A0A1Y3MH87_9BACI</name>
<gene>
    <name evidence="1" type="ORF">BW425_20995</name>
</gene>
<evidence type="ECO:0000313" key="1">
    <source>
        <dbReference type="EMBL" id="OUM46972.1"/>
    </source>
</evidence>